<sequence length="63" mass="6905">MTNTEFAIKDDKFKASCEAVGLPNKHKHIGLARQAGKWRRGKGLAYKAAILKMDVRAHIGGAQ</sequence>
<dbReference type="EMBL" id="MT143607">
    <property type="protein sequence ID" value="QJA98769.1"/>
    <property type="molecule type" value="Genomic_DNA"/>
</dbReference>
<gene>
    <name evidence="1" type="ORF">MM171A01575_0003</name>
</gene>
<evidence type="ECO:0000313" key="1">
    <source>
        <dbReference type="EMBL" id="QJA98769.1"/>
    </source>
</evidence>
<proteinExistence type="predicted"/>
<accession>A0A6M3LXN9</accession>
<organism evidence="1">
    <name type="scientific">viral metagenome</name>
    <dbReference type="NCBI Taxonomy" id="1070528"/>
    <lineage>
        <taxon>unclassified sequences</taxon>
        <taxon>metagenomes</taxon>
        <taxon>organismal metagenomes</taxon>
    </lineage>
</organism>
<protein>
    <submittedName>
        <fullName evidence="1">Uncharacterized protein</fullName>
    </submittedName>
</protein>
<name>A0A6M3LXN9_9ZZZZ</name>
<dbReference type="AlphaFoldDB" id="A0A6M3LXN9"/>
<reference evidence="1" key="1">
    <citation type="submission" date="2020-03" db="EMBL/GenBank/DDBJ databases">
        <title>The deep terrestrial virosphere.</title>
        <authorList>
            <person name="Holmfeldt K."/>
            <person name="Nilsson E."/>
            <person name="Simone D."/>
            <person name="Lopez-Fernandez M."/>
            <person name="Wu X."/>
            <person name="de Brujin I."/>
            <person name="Lundin D."/>
            <person name="Andersson A."/>
            <person name="Bertilsson S."/>
            <person name="Dopson M."/>
        </authorList>
    </citation>
    <scope>NUCLEOTIDE SEQUENCE</scope>
    <source>
        <strain evidence="1">MM171A01575</strain>
    </source>
</reference>